<organism evidence="6 7">
    <name type="scientific">Rothia terrae</name>
    <dbReference type="NCBI Taxonomy" id="396015"/>
    <lineage>
        <taxon>Bacteria</taxon>
        <taxon>Bacillati</taxon>
        <taxon>Actinomycetota</taxon>
        <taxon>Actinomycetes</taxon>
        <taxon>Micrococcales</taxon>
        <taxon>Micrococcaceae</taxon>
        <taxon>Rothia</taxon>
    </lineage>
</organism>
<dbReference type="PANTHER" id="PTHR30346">
    <property type="entry name" value="TRANSCRIPTIONAL DUAL REGULATOR HCAR-RELATED"/>
    <property type="match status" value="1"/>
</dbReference>
<name>A0A7H2BDD5_9MICC</name>
<dbReference type="GO" id="GO:0003677">
    <property type="term" value="F:DNA binding"/>
    <property type="evidence" value="ECO:0007669"/>
    <property type="project" value="UniProtKB-KW"/>
</dbReference>
<gene>
    <name evidence="6" type="ORF">IDM49_10870</name>
</gene>
<dbReference type="SUPFAM" id="SSF53850">
    <property type="entry name" value="Periplasmic binding protein-like II"/>
    <property type="match status" value="1"/>
</dbReference>
<evidence type="ECO:0000259" key="5">
    <source>
        <dbReference type="Pfam" id="PF03466"/>
    </source>
</evidence>
<dbReference type="Proteomes" id="UP000516404">
    <property type="component" value="Chromosome"/>
</dbReference>
<dbReference type="GO" id="GO:0003700">
    <property type="term" value="F:DNA-binding transcription factor activity"/>
    <property type="evidence" value="ECO:0007669"/>
    <property type="project" value="TreeGrafter"/>
</dbReference>
<evidence type="ECO:0000256" key="1">
    <source>
        <dbReference type="ARBA" id="ARBA00009437"/>
    </source>
</evidence>
<feature type="domain" description="LysR substrate-binding" evidence="5">
    <location>
        <begin position="45"/>
        <end position="245"/>
    </location>
</feature>
<dbReference type="CDD" id="cd05466">
    <property type="entry name" value="PBP2_LTTR_substrate"/>
    <property type="match status" value="1"/>
</dbReference>
<evidence type="ECO:0000256" key="3">
    <source>
        <dbReference type="ARBA" id="ARBA00023125"/>
    </source>
</evidence>
<keyword evidence="4" id="KW-0804">Transcription</keyword>
<evidence type="ECO:0000256" key="2">
    <source>
        <dbReference type="ARBA" id="ARBA00023015"/>
    </source>
</evidence>
<proteinExistence type="inferred from homology"/>
<dbReference type="InterPro" id="IPR005119">
    <property type="entry name" value="LysR_subst-bd"/>
</dbReference>
<keyword evidence="7" id="KW-1185">Reference proteome</keyword>
<dbReference type="RefSeq" id="WP_190724519.1">
    <property type="nucleotide sequence ID" value="NZ_CP061539.1"/>
</dbReference>
<keyword evidence="2" id="KW-0805">Transcription regulation</keyword>
<dbReference type="Pfam" id="PF03466">
    <property type="entry name" value="LysR_substrate"/>
    <property type="match status" value="1"/>
</dbReference>
<dbReference type="GeneID" id="96624741"/>
<evidence type="ECO:0000313" key="7">
    <source>
        <dbReference type="Proteomes" id="UP000516404"/>
    </source>
</evidence>
<dbReference type="PANTHER" id="PTHR30346:SF28">
    <property type="entry name" value="HTH-TYPE TRANSCRIPTIONAL REGULATOR CYNR"/>
    <property type="match status" value="1"/>
</dbReference>
<dbReference type="GO" id="GO:0032993">
    <property type="term" value="C:protein-DNA complex"/>
    <property type="evidence" value="ECO:0007669"/>
    <property type="project" value="TreeGrafter"/>
</dbReference>
<protein>
    <submittedName>
        <fullName evidence="6">LysR family transcriptional regulator substrate-binding protein</fullName>
    </submittedName>
</protein>
<reference evidence="6 7" key="1">
    <citation type="submission" date="2020-09" db="EMBL/GenBank/DDBJ databases">
        <title>Investigation of environmental microbes.</title>
        <authorList>
            <person name="Ou Y."/>
            <person name="Kang Q."/>
        </authorList>
    </citation>
    <scope>NUCLEOTIDE SEQUENCE [LARGE SCALE GENOMIC DNA]</scope>
    <source>
        <strain evidence="6 7">KJZ-14</strain>
    </source>
</reference>
<accession>A0A7H2BDD5</accession>
<evidence type="ECO:0000313" key="6">
    <source>
        <dbReference type="EMBL" id="QNV37681.1"/>
    </source>
</evidence>
<evidence type="ECO:0000256" key="4">
    <source>
        <dbReference type="ARBA" id="ARBA00023163"/>
    </source>
</evidence>
<dbReference type="KEGG" id="rter:IDM49_10870"/>
<keyword evidence="3" id="KW-0238">DNA-binding</keyword>
<dbReference type="Gene3D" id="3.40.190.10">
    <property type="entry name" value="Periplasmic binding protein-like II"/>
    <property type="match status" value="2"/>
</dbReference>
<sequence>MKPTLRSRYMELTPNGKLLKDRALVIVGLMDKTVSEFKTIDDAIGGEIRLGCPESPQVSVVASAFASFHKTAPLSRLDITSGSTEHLFYLLHNDLLDAALIVEPPSLDRYEYIEIPGEDTWGVLMTKDDPLASLDAISADDLQDRDIIISRQSLKNDLPRWSEGKIKEHQVVGFYNLVYNATHLVHEKLVVMLCFDGLVNTETHPELTFRPITPTLSNKIYLVWQKQQTFTPVALRFIEHLRATLK</sequence>
<comment type="similarity">
    <text evidence="1">Belongs to the LysR transcriptional regulatory family.</text>
</comment>
<dbReference type="EMBL" id="CP061539">
    <property type="protein sequence ID" value="QNV37681.1"/>
    <property type="molecule type" value="Genomic_DNA"/>
</dbReference>
<dbReference type="AlphaFoldDB" id="A0A7H2BDD5"/>